<sequence>MTIVVFGARGSVGRQVLSGLQAAGKPVRAASRQPSGAFGSEVETVVADLERPETLDRALTGATGAFLYAHPAGIDSFVATARRAGVGRVALLSSALVTRPGAEHSPIARRHRTVEEALGRSDLDWTFVRGGMFARNTIGLWSRSIRTEGKVRLPYPDAHSAPVHEADLAALAVTALTAEGHGGKAYTLWGPESIALREQVAAIAAALGRPIAVEVVPEQVAQAEMAQSMPDFAVTAILRTWAAAGDRPVEISSLIPQILGRPARTFADWAIDHADDFR</sequence>
<dbReference type="InterPro" id="IPR051604">
    <property type="entry name" value="Ergot_Alk_Oxidoreductase"/>
</dbReference>
<dbReference type="InterPro" id="IPR016040">
    <property type="entry name" value="NAD(P)-bd_dom"/>
</dbReference>
<evidence type="ECO:0000259" key="1">
    <source>
        <dbReference type="Pfam" id="PF13460"/>
    </source>
</evidence>
<protein>
    <submittedName>
        <fullName evidence="2">NAD(P)H-binding protein</fullName>
    </submittedName>
</protein>
<dbReference type="PANTHER" id="PTHR43162:SF1">
    <property type="entry name" value="PRESTALK A DIFFERENTIATION PROTEIN A"/>
    <property type="match status" value="1"/>
</dbReference>
<accession>A0ABS0H4J9</accession>
<comment type="caution">
    <text evidence="2">The sequence shown here is derived from an EMBL/GenBank/DDBJ whole genome shotgun (WGS) entry which is preliminary data.</text>
</comment>
<dbReference type="RefSeq" id="WP_196204573.1">
    <property type="nucleotide sequence ID" value="NZ_JADPUN010000257.1"/>
</dbReference>
<evidence type="ECO:0000313" key="2">
    <source>
        <dbReference type="EMBL" id="MBF9133059.1"/>
    </source>
</evidence>
<dbReference type="Proteomes" id="UP000638560">
    <property type="component" value="Unassembled WGS sequence"/>
</dbReference>
<dbReference type="Pfam" id="PF13460">
    <property type="entry name" value="NAD_binding_10"/>
    <property type="match status" value="1"/>
</dbReference>
<dbReference type="InterPro" id="IPR036291">
    <property type="entry name" value="NAD(P)-bd_dom_sf"/>
</dbReference>
<reference evidence="2 3" key="1">
    <citation type="submission" date="2020-11" db="EMBL/GenBank/DDBJ databases">
        <title>A novel isolate from a Black sea contaminated sediment with potential to produce alkanes: Plantactinospora alkalitolerans sp. nov.</title>
        <authorList>
            <person name="Carro L."/>
            <person name="Veyisoglu A."/>
            <person name="Guven K."/>
            <person name="Schumann P."/>
            <person name="Klenk H.-P."/>
            <person name="Sahin N."/>
        </authorList>
    </citation>
    <scope>NUCLEOTIDE SEQUENCE [LARGE SCALE GENOMIC DNA]</scope>
    <source>
        <strain evidence="2 3">S1510</strain>
    </source>
</reference>
<dbReference type="SUPFAM" id="SSF51735">
    <property type="entry name" value="NAD(P)-binding Rossmann-fold domains"/>
    <property type="match status" value="1"/>
</dbReference>
<keyword evidence="3" id="KW-1185">Reference proteome</keyword>
<feature type="domain" description="NAD(P)-binding" evidence="1">
    <location>
        <begin position="7"/>
        <end position="178"/>
    </location>
</feature>
<proteinExistence type="predicted"/>
<dbReference type="EMBL" id="JADPUN010000257">
    <property type="protein sequence ID" value="MBF9133059.1"/>
    <property type="molecule type" value="Genomic_DNA"/>
</dbReference>
<dbReference type="PANTHER" id="PTHR43162">
    <property type="match status" value="1"/>
</dbReference>
<dbReference type="Gene3D" id="3.40.50.720">
    <property type="entry name" value="NAD(P)-binding Rossmann-like Domain"/>
    <property type="match status" value="1"/>
</dbReference>
<organism evidence="2 3">
    <name type="scientific">Plantactinospora alkalitolerans</name>
    <dbReference type="NCBI Taxonomy" id="2789879"/>
    <lineage>
        <taxon>Bacteria</taxon>
        <taxon>Bacillati</taxon>
        <taxon>Actinomycetota</taxon>
        <taxon>Actinomycetes</taxon>
        <taxon>Micromonosporales</taxon>
        <taxon>Micromonosporaceae</taxon>
        <taxon>Plantactinospora</taxon>
    </lineage>
</organism>
<name>A0ABS0H4J9_9ACTN</name>
<evidence type="ECO:0000313" key="3">
    <source>
        <dbReference type="Proteomes" id="UP000638560"/>
    </source>
</evidence>
<gene>
    <name evidence="2" type="ORF">I0C86_29465</name>
</gene>